<protein>
    <submittedName>
        <fullName evidence="2">Uncharacterized protein</fullName>
    </submittedName>
</protein>
<dbReference type="EMBL" id="JABCKI010000121">
    <property type="protein sequence ID" value="KAG5652510.1"/>
    <property type="molecule type" value="Genomic_DNA"/>
</dbReference>
<comment type="caution">
    <text evidence="2">The sequence shown here is derived from an EMBL/GenBank/DDBJ whole genome shotgun (WGS) entry which is preliminary data.</text>
</comment>
<dbReference type="PANTHER" id="PTHR28037:SF1">
    <property type="entry name" value="ALCOHOL O-ACETYLTRANSFERASE 1-RELATED"/>
    <property type="match status" value="1"/>
</dbReference>
<proteinExistence type="predicted"/>
<feature type="region of interest" description="Disordered" evidence="1">
    <location>
        <begin position="1"/>
        <end position="21"/>
    </location>
</feature>
<organism evidence="2 3">
    <name type="scientific">Sphagnurus paluster</name>
    <dbReference type="NCBI Taxonomy" id="117069"/>
    <lineage>
        <taxon>Eukaryota</taxon>
        <taxon>Fungi</taxon>
        <taxon>Dikarya</taxon>
        <taxon>Basidiomycota</taxon>
        <taxon>Agaricomycotina</taxon>
        <taxon>Agaricomycetes</taxon>
        <taxon>Agaricomycetidae</taxon>
        <taxon>Agaricales</taxon>
        <taxon>Tricholomatineae</taxon>
        <taxon>Lyophyllaceae</taxon>
        <taxon>Sphagnurus</taxon>
    </lineage>
</organism>
<dbReference type="InterPro" id="IPR023213">
    <property type="entry name" value="CAT-like_dom_sf"/>
</dbReference>
<dbReference type="Gene3D" id="3.30.559.10">
    <property type="entry name" value="Chloramphenicol acetyltransferase-like domain"/>
    <property type="match status" value="2"/>
</dbReference>
<feature type="compositionally biased region" description="Polar residues" evidence="1">
    <location>
        <begin position="317"/>
        <end position="327"/>
    </location>
</feature>
<evidence type="ECO:0000256" key="1">
    <source>
        <dbReference type="SAM" id="MobiDB-lite"/>
    </source>
</evidence>
<feature type="compositionally biased region" description="Low complexity" evidence="1">
    <location>
        <begin position="156"/>
        <end position="169"/>
    </location>
</feature>
<sequence length="613" mass="66032">MPGTSPWKPSHTTPPALQRPLGPSEFAFFPASHDGLGDMFLHLAFRAPRARVAPARVAAAWAVLRNRHPLLMCEVVVVRDESGGSDGSGYVETPHFRFTPPANRTAALAEARAALHFRTESKDELISNYMNGARTLSDQHLSYLVISASPRSPYAYASTTSTSAGSAPPAAAPAPTNPDPVHDWLQHPPAQGPAPGSVEEAQAQLEGEAEYDLLMCAPHYTGDGTSLHQATHDLLVLLASDASEEVILGGVDLGPTGKGGDGEGGNLALADWASRLPPAFEDRCRVPRTRFARAGAKVSFALTRAGEVGGHAFQRTPAPSTSMQPAPSTKLKPKHKTILWQRVYSAEETRRVLGRCKGRGVTVNHALEAACAGAWGRVVGRRAIEGKEREMYRDPVMMYTAINLRPHLAPLDVVSIREGDEAKRTETYWFLALTYFTLVLPAFPPGYSSSSTTDEAKTTGADAIFWHRARSAKAQSRAATCSPLLVHRALEMAEERAARARGVAQRAVTRESLLTASSALPPAPSTALLGLSLIGNLDAIYVRGCYPGVELREVTTASRQKSGGMLLLVHTFGGRLWMQMFFDEGGFVDGGAEVEAFWEELGRGVEEWMVGGW</sequence>
<dbReference type="PANTHER" id="PTHR28037">
    <property type="entry name" value="ALCOHOL O-ACETYLTRANSFERASE 1-RELATED"/>
    <property type="match status" value="1"/>
</dbReference>
<gene>
    <name evidence="2" type="ORF">H0H81_004782</name>
</gene>
<dbReference type="AlphaFoldDB" id="A0A9P7GS85"/>
<keyword evidence="3" id="KW-1185">Reference proteome</keyword>
<name>A0A9P7GS85_9AGAR</name>
<dbReference type="Proteomes" id="UP000717328">
    <property type="component" value="Unassembled WGS sequence"/>
</dbReference>
<evidence type="ECO:0000313" key="3">
    <source>
        <dbReference type="Proteomes" id="UP000717328"/>
    </source>
</evidence>
<accession>A0A9P7GS85</accession>
<dbReference type="InterPro" id="IPR052058">
    <property type="entry name" value="Alcohol_O-acetyltransferase"/>
</dbReference>
<dbReference type="Gene3D" id="3.30.559.30">
    <property type="entry name" value="Nonribosomal peptide synthetase, condensation domain"/>
    <property type="match status" value="1"/>
</dbReference>
<feature type="region of interest" description="Disordered" evidence="1">
    <location>
        <begin position="311"/>
        <end position="332"/>
    </location>
</feature>
<dbReference type="OrthoDB" id="3355480at2759"/>
<feature type="region of interest" description="Disordered" evidence="1">
    <location>
        <begin position="156"/>
        <end position="201"/>
    </location>
</feature>
<reference evidence="2" key="1">
    <citation type="submission" date="2021-02" db="EMBL/GenBank/DDBJ databases">
        <authorList>
            <person name="Nieuwenhuis M."/>
            <person name="Van De Peppel L.J.J."/>
        </authorList>
    </citation>
    <scope>NUCLEOTIDE SEQUENCE</scope>
    <source>
        <strain evidence="2">D49</strain>
    </source>
</reference>
<evidence type="ECO:0000313" key="2">
    <source>
        <dbReference type="EMBL" id="KAG5652510.1"/>
    </source>
</evidence>
<reference evidence="2" key="2">
    <citation type="submission" date="2021-10" db="EMBL/GenBank/DDBJ databases">
        <title>Phylogenomics reveals ancestral predisposition of the termite-cultivated fungus Termitomyces towards a domesticated lifestyle.</title>
        <authorList>
            <person name="Auxier B."/>
            <person name="Grum-Grzhimaylo A."/>
            <person name="Cardenas M.E."/>
            <person name="Lodge J.D."/>
            <person name="Laessoe T."/>
            <person name="Pedersen O."/>
            <person name="Smith M.E."/>
            <person name="Kuyper T.W."/>
            <person name="Franco-Molano E.A."/>
            <person name="Baroni T.J."/>
            <person name="Aanen D.K."/>
        </authorList>
    </citation>
    <scope>NUCLEOTIDE SEQUENCE</scope>
    <source>
        <strain evidence="2">D49</strain>
    </source>
</reference>